<sequence>MESTNQVAHELEGLTLDTGTTTHAASSTHISAIEVVHNASGSTTGTSINSTHSASDNTPHVANTTGSGATSTTTNNTHLAHLRRQDAYRVNTNKQANLTRAQAIALGHAPPRVANHRANLRNRLHYEQRLQAIRRAIHQVNHQVNRPTVNMLRQLEARQRAPVIQVVMTPEQRAAAVRAERERDFWRAVAEVGMTHLVGQRELDEWMAKYE</sequence>
<reference evidence="2" key="1">
    <citation type="journal article" date="2023" name="Mol. Phylogenet. Evol.">
        <title>Genome-scale phylogeny and comparative genomics of the fungal order Sordariales.</title>
        <authorList>
            <person name="Hensen N."/>
            <person name="Bonometti L."/>
            <person name="Westerberg I."/>
            <person name="Brannstrom I.O."/>
            <person name="Guillou S."/>
            <person name="Cros-Aarteil S."/>
            <person name="Calhoun S."/>
            <person name="Haridas S."/>
            <person name="Kuo A."/>
            <person name="Mondo S."/>
            <person name="Pangilinan J."/>
            <person name="Riley R."/>
            <person name="LaButti K."/>
            <person name="Andreopoulos B."/>
            <person name="Lipzen A."/>
            <person name="Chen C."/>
            <person name="Yan M."/>
            <person name="Daum C."/>
            <person name="Ng V."/>
            <person name="Clum A."/>
            <person name="Steindorff A."/>
            <person name="Ohm R.A."/>
            <person name="Martin F."/>
            <person name="Silar P."/>
            <person name="Natvig D.O."/>
            <person name="Lalanne C."/>
            <person name="Gautier V."/>
            <person name="Ament-Velasquez S.L."/>
            <person name="Kruys A."/>
            <person name="Hutchinson M.I."/>
            <person name="Powell A.J."/>
            <person name="Barry K."/>
            <person name="Miller A.N."/>
            <person name="Grigoriev I.V."/>
            <person name="Debuchy R."/>
            <person name="Gladieux P."/>
            <person name="Hiltunen Thoren M."/>
            <person name="Johannesson H."/>
        </authorList>
    </citation>
    <scope>NUCLEOTIDE SEQUENCE</scope>
    <source>
        <strain evidence="2">CBS 560.94</strain>
    </source>
</reference>
<dbReference type="RefSeq" id="XP_062682595.1">
    <property type="nucleotide sequence ID" value="XM_062826549.1"/>
</dbReference>
<dbReference type="Proteomes" id="UP001278500">
    <property type="component" value="Unassembled WGS sequence"/>
</dbReference>
<name>A0AAE0MTU5_9PEZI</name>
<dbReference type="EMBL" id="JAUEPP010000003">
    <property type="protein sequence ID" value="KAK3347513.1"/>
    <property type="molecule type" value="Genomic_DNA"/>
</dbReference>
<feature type="compositionally biased region" description="Low complexity" evidence="1">
    <location>
        <begin position="43"/>
        <end position="53"/>
    </location>
</feature>
<gene>
    <name evidence="2" type="ORF">B0H65DRAFT_460656</name>
</gene>
<evidence type="ECO:0000256" key="1">
    <source>
        <dbReference type="SAM" id="MobiDB-lite"/>
    </source>
</evidence>
<evidence type="ECO:0000313" key="2">
    <source>
        <dbReference type="EMBL" id="KAK3347513.1"/>
    </source>
</evidence>
<reference evidence="2" key="2">
    <citation type="submission" date="2023-06" db="EMBL/GenBank/DDBJ databases">
        <authorList>
            <consortium name="Lawrence Berkeley National Laboratory"/>
            <person name="Haridas S."/>
            <person name="Hensen N."/>
            <person name="Bonometti L."/>
            <person name="Westerberg I."/>
            <person name="Brannstrom I.O."/>
            <person name="Guillou S."/>
            <person name="Cros-Aarteil S."/>
            <person name="Calhoun S."/>
            <person name="Kuo A."/>
            <person name="Mondo S."/>
            <person name="Pangilinan J."/>
            <person name="Riley R."/>
            <person name="Labutti K."/>
            <person name="Andreopoulos B."/>
            <person name="Lipzen A."/>
            <person name="Chen C."/>
            <person name="Yanf M."/>
            <person name="Daum C."/>
            <person name="Ng V."/>
            <person name="Clum A."/>
            <person name="Steindorff A."/>
            <person name="Ohm R."/>
            <person name="Martin F."/>
            <person name="Silar P."/>
            <person name="Natvig D."/>
            <person name="Lalanne C."/>
            <person name="Gautier V."/>
            <person name="Ament-Velasquez S.L."/>
            <person name="Kruys A."/>
            <person name="Hutchinson M.I."/>
            <person name="Powell A.J."/>
            <person name="Barry K."/>
            <person name="Miller A.N."/>
            <person name="Grigoriev I.V."/>
            <person name="Debuchy R."/>
            <person name="Gladieux P."/>
            <person name="Thoren M.H."/>
            <person name="Johannesson H."/>
        </authorList>
    </citation>
    <scope>NUCLEOTIDE SEQUENCE</scope>
    <source>
        <strain evidence="2">CBS 560.94</strain>
    </source>
</reference>
<dbReference type="AlphaFoldDB" id="A0AAE0MTU5"/>
<protein>
    <submittedName>
        <fullName evidence="2">Uncharacterized protein</fullName>
    </submittedName>
</protein>
<organism evidence="2 3">
    <name type="scientific">Neurospora tetraspora</name>
    <dbReference type="NCBI Taxonomy" id="94610"/>
    <lineage>
        <taxon>Eukaryota</taxon>
        <taxon>Fungi</taxon>
        <taxon>Dikarya</taxon>
        <taxon>Ascomycota</taxon>
        <taxon>Pezizomycotina</taxon>
        <taxon>Sordariomycetes</taxon>
        <taxon>Sordariomycetidae</taxon>
        <taxon>Sordariales</taxon>
        <taxon>Sordariaceae</taxon>
        <taxon>Neurospora</taxon>
    </lineage>
</organism>
<keyword evidence="3" id="KW-1185">Reference proteome</keyword>
<feature type="region of interest" description="Disordered" evidence="1">
    <location>
        <begin position="43"/>
        <end position="76"/>
    </location>
</feature>
<feature type="compositionally biased region" description="Low complexity" evidence="1">
    <location>
        <begin position="64"/>
        <end position="76"/>
    </location>
</feature>
<accession>A0AAE0MTU5</accession>
<comment type="caution">
    <text evidence="2">The sequence shown here is derived from an EMBL/GenBank/DDBJ whole genome shotgun (WGS) entry which is preliminary data.</text>
</comment>
<dbReference type="GeneID" id="87863703"/>
<feature type="compositionally biased region" description="Polar residues" evidence="1">
    <location>
        <begin position="54"/>
        <end position="63"/>
    </location>
</feature>
<proteinExistence type="predicted"/>
<evidence type="ECO:0000313" key="3">
    <source>
        <dbReference type="Proteomes" id="UP001278500"/>
    </source>
</evidence>